<evidence type="ECO:0000313" key="2">
    <source>
        <dbReference type="EMBL" id="TQL78936.1"/>
    </source>
</evidence>
<protein>
    <recommendedName>
        <fullName evidence="1">ATP-dependent dethiobiotin synthetase BioD</fullName>
        <ecNumber evidence="1">6.3.3.3</ecNumber>
    </recommendedName>
    <alternativeName>
        <fullName evidence="1">DTB synthetase</fullName>
        <shortName evidence="1">DTBS</shortName>
    </alternativeName>
    <alternativeName>
        <fullName evidence="1">Dethiobiotin synthase</fullName>
    </alternativeName>
</protein>
<dbReference type="InterPro" id="IPR027417">
    <property type="entry name" value="P-loop_NTPase"/>
</dbReference>
<feature type="binding site" evidence="1">
    <location>
        <position position="108"/>
    </location>
    <ligand>
        <name>Mg(2+)</name>
        <dbReference type="ChEBI" id="CHEBI:18420"/>
    </ligand>
</feature>
<comment type="catalytic activity">
    <reaction evidence="1">
        <text>(7R,8S)-7,8-diammoniononanoate + CO2 + ATP = (4R,5S)-dethiobiotin + ADP + phosphate + 3 H(+)</text>
        <dbReference type="Rhea" id="RHEA:15805"/>
        <dbReference type="ChEBI" id="CHEBI:15378"/>
        <dbReference type="ChEBI" id="CHEBI:16526"/>
        <dbReference type="ChEBI" id="CHEBI:30616"/>
        <dbReference type="ChEBI" id="CHEBI:43474"/>
        <dbReference type="ChEBI" id="CHEBI:149469"/>
        <dbReference type="ChEBI" id="CHEBI:149473"/>
        <dbReference type="ChEBI" id="CHEBI:456216"/>
        <dbReference type="EC" id="6.3.3.3"/>
    </reaction>
</comment>
<dbReference type="UniPathway" id="UPA00078">
    <property type="reaction ID" value="UER00161"/>
</dbReference>
<keyword evidence="3" id="KW-1185">Reference proteome</keyword>
<evidence type="ECO:0000256" key="1">
    <source>
        <dbReference type="HAMAP-Rule" id="MF_00336"/>
    </source>
</evidence>
<dbReference type="GO" id="GO:0009102">
    <property type="term" value="P:biotin biosynthetic process"/>
    <property type="evidence" value="ECO:0007669"/>
    <property type="project" value="UniProtKB-UniRule"/>
</dbReference>
<evidence type="ECO:0000313" key="3">
    <source>
        <dbReference type="Proteomes" id="UP000317043"/>
    </source>
</evidence>
<dbReference type="InParanoid" id="A0A543B2A6"/>
<keyword evidence="1" id="KW-0479">Metal-binding</keyword>
<feature type="binding site" evidence="1">
    <location>
        <position position="51"/>
    </location>
    <ligand>
        <name>ATP</name>
        <dbReference type="ChEBI" id="CHEBI:30616"/>
    </ligand>
</feature>
<feature type="binding site" evidence="1">
    <location>
        <position position="21"/>
    </location>
    <ligand>
        <name>Mg(2+)</name>
        <dbReference type="ChEBI" id="CHEBI:18420"/>
    </ligand>
</feature>
<comment type="subunit">
    <text evidence="1">Homodimer.</text>
</comment>
<feature type="binding site" evidence="1">
    <location>
        <begin position="108"/>
        <end position="111"/>
    </location>
    <ligand>
        <name>ATP</name>
        <dbReference type="ChEBI" id="CHEBI:30616"/>
    </ligand>
</feature>
<dbReference type="GO" id="GO:0005829">
    <property type="term" value="C:cytosol"/>
    <property type="evidence" value="ECO:0007669"/>
    <property type="project" value="TreeGrafter"/>
</dbReference>
<dbReference type="GO" id="GO:0005524">
    <property type="term" value="F:ATP binding"/>
    <property type="evidence" value="ECO:0007669"/>
    <property type="project" value="UniProtKB-UniRule"/>
</dbReference>
<dbReference type="Gene3D" id="3.40.50.300">
    <property type="entry name" value="P-loop containing nucleotide triphosphate hydrolases"/>
    <property type="match status" value="1"/>
</dbReference>
<comment type="caution">
    <text evidence="2">The sequence shown here is derived from an EMBL/GenBank/DDBJ whole genome shotgun (WGS) entry which is preliminary data.</text>
</comment>
<dbReference type="Pfam" id="PF13500">
    <property type="entry name" value="AAA_26"/>
    <property type="match status" value="1"/>
</dbReference>
<comment type="subcellular location">
    <subcellularLocation>
        <location evidence="1">Cytoplasm</location>
    </subcellularLocation>
</comment>
<dbReference type="EMBL" id="VFOW01000001">
    <property type="protein sequence ID" value="TQL78936.1"/>
    <property type="molecule type" value="Genomic_DNA"/>
</dbReference>
<keyword evidence="1" id="KW-0093">Biotin biosynthesis</keyword>
<comment type="cofactor">
    <cofactor evidence="1">
        <name>Mg(2+)</name>
        <dbReference type="ChEBI" id="CHEBI:18420"/>
    </cofactor>
</comment>
<reference evidence="2 3" key="1">
    <citation type="submission" date="2019-06" db="EMBL/GenBank/DDBJ databases">
        <title>Sequencing the genomes of 1000 actinobacteria strains.</title>
        <authorList>
            <person name="Klenk H.-P."/>
        </authorList>
    </citation>
    <scope>NUCLEOTIDE SEQUENCE [LARGE SCALE GENOMIC DNA]</scope>
    <source>
        <strain evidence="2 3">DSM 45928</strain>
    </source>
</reference>
<dbReference type="SUPFAM" id="SSF52540">
    <property type="entry name" value="P-loop containing nucleoside triphosphate hydrolases"/>
    <property type="match status" value="1"/>
</dbReference>
<feature type="active site" evidence="1">
    <location>
        <position position="42"/>
    </location>
</feature>
<dbReference type="FunCoup" id="A0A543B2A6">
    <property type="interactions" value="99"/>
</dbReference>
<dbReference type="AlphaFoldDB" id="A0A543B2A6"/>
<gene>
    <name evidence="1" type="primary">bioD</name>
    <name evidence="2" type="ORF">FB566_4533</name>
</gene>
<dbReference type="HAMAP" id="MF_00336">
    <property type="entry name" value="BioD"/>
    <property type="match status" value="1"/>
</dbReference>
<keyword evidence="1" id="KW-0460">Magnesium</keyword>
<feature type="binding site" evidence="1">
    <location>
        <begin position="17"/>
        <end position="22"/>
    </location>
    <ligand>
        <name>ATP</name>
        <dbReference type="ChEBI" id="CHEBI:30616"/>
    </ligand>
</feature>
<comment type="function">
    <text evidence="1">Catalyzes a mechanistically unusual reaction, the ATP-dependent insertion of CO2 between the N7 and N8 nitrogen atoms of 7,8-diaminopelargonic acid (DAPA, also called 7,8-diammoniononanoate) to form a ureido ring.</text>
</comment>
<dbReference type="InterPro" id="IPR004472">
    <property type="entry name" value="DTB_synth_BioD"/>
</dbReference>
<dbReference type="GO" id="GO:0000287">
    <property type="term" value="F:magnesium ion binding"/>
    <property type="evidence" value="ECO:0007669"/>
    <property type="project" value="UniProtKB-UniRule"/>
</dbReference>
<dbReference type="EC" id="6.3.3.3" evidence="1"/>
<sequence>MTDAILGPVIVTGTDTGVGKTITTAAIAASAKAAGVTVAVVKPVQTGDDDDAAVIRRLADPDLVTTVARFDHPMAPLAAAREAGRAPVSLPKLLTVIDRLDHELVLIEGAGGLLVPMGDAGWTIADLARQLGAVAVVVTRGDLGTLNHTALTLEALRRRAIPTRVVIGAFPTVPERGRLERANFVDLTVQSGQLAGVLPPGAGRLSPDGFAEAAPFWLTRPLHGRLSTVV</sequence>
<proteinExistence type="inferred from homology"/>
<dbReference type="PANTHER" id="PTHR43210">
    <property type="entry name" value="DETHIOBIOTIN SYNTHETASE"/>
    <property type="match status" value="1"/>
</dbReference>
<keyword evidence="1" id="KW-0547">Nucleotide-binding</keyword>
<dbReference type="PANTHER" id="PTHR43210:SF5">
    <property type="entry name" value="DETHIOBIOTIN SYNTHETASE"/>
    <property type="match status" value="1"/>
</dbReference>
<comment type="caution">
    <text evidence="1">Lacks conserved residue(s) required for the propagation of feature annotation.</text>
</comment>
<comment type="pathway">
    <text evidence="1">Cofactor biosynthesis; biotin biosynthesis; biotin from 7,8-diaminononanoate: step 1/2.</text>
</comment>
<feature type="binding site" evidence="1">
    <location>
        <position position="46"/>
    </location>
    <ligand>
        <name>substrate</name>
    </ligand>
</feature>
<feature type="binding site" evidence="1">
    <location>
        <position position="51"/>
    </location>
    <ligand>
        <name>Mg(2+)</name>
        <dbReference type="ChEBI" id="CHEBI:18420"/>
    </ligand>
</feature>
<dbReference type="Proteomes" id="UP000317043">
    <property type="component" value="Unassembled WGS sequence"/>
</dbReference>
<keyword evidence="1" id="KW-0963">Cytoplasm</keyword>
<dbReference type="NCBIfam" id="TIGR00347">
    <property type="entry name" value="bioD"/>
    <property type="match status" value="1"/>
</dbReference>
<dbReference type="GO" id="GO:0004141">
    <property type="term" value="F:dethiobiotin synthase activity"/>
    <property type="evidence" value="ECO:0007669"/>
    <property type="project" value="UniProtKB-UniRule"/>
</dbReference>
<organism evidence="2 3">
    <name type="scientific">Stackebrandtia endophytica</name>
    <dbReference type="NCBI Taxonomy" id="1496996"/>
    <lineage>
        <taxon>Bacteria</taxon>
        <taxon>Bacillati</taxon>
        <taxon>Actinomycetota</taxon>
        <taxon>Actinomycetes</taxon>
        <taxon>Glycomycetales</taxon>
        <taxon>Glycomycetaceae</taxon>
        <taxon>Stackebrandtia</taxon>
    </lineage>
</organism>
<name>A0A543B2A6_9ACTN</name>
<keyword evidence="1" id="KW-0067">ATP-binding</keyword>
<dbReference type="RefSeq" id="WP_211347820.1">
    <property type="nucleotide sequence ID" value="NZ_JBHTGS010000002.1"/>
</dbReference>
<dbReference type="CDD" id="cd03109">
    <property type="entry name" value="DTBS"/>
    <property type="match status" value="1"/>
</dbReference>
<comment type="similarity">
    <text evidence="1">Belongs to the dethiobiotin synthetase family.</text>
</comment>
<accession>A0A543B2A6</accession>
<keyword evidence="1" id="KW-0436">Ligase</keyword>